<organism evidence="1">
    <name type="scientific">Arundo donax</name>
    <name type="common">Giant reed</name>
    <name type="synonym">Donax arundinaceus</name>
    <dbReference type="NCBI Taxonomy" id="35708"/>
    <lineage>
        <taxon>Eukaryota</taxon>
        <taxon>Viridiplantae</taxon>
        <taxon>Streptophyta</taxon>
        <taxon>Embryophyta</taxon>
        <taxon>Tracheophyta</taxon>
        <taxon>Spermatophyta</taxon>
        <taxon>Magnoliopsida</taxon>
        <taxon>Liliopsida</taxon>
        <taxon>Poales</taxon>
        <taxon>Poaceae</taxon>
        <taxon>PACMAD clade</taxon>
        <taxon>Arundinoideae</taxon>
        <taxon>Arundineae</taxon>
        <taxon>Arundo</taxon>
    </lineage>
</organism>
<protein>
    <submittedName>
        <fullName evidence="1">Uncharacterized protein</fullName>
    </submittedName>
</protein>
<proteinExistence type="predicted"/>
<accession>A0A0A9EQW1</accession>
<reference evidence="1" key="1">
    <citation type="submission" date="2014-09" db="EMBL/GenBank/DDBJ databases">
        <authorList>
            <person name="Magalhaes I.L.F."/>
            <person name="Oliveira U."/>
            <person name="Santos F.R."/>
            <person name="Vidigal T.H.D.A."/>
            <person name="Brescovit A.D."/>
            <person name="Santos A.J."/>
        </authorList>
    </citation>
    <scope>NUCLEOTIDE SEQUENCE</scope>
    <source>
        <tissue evidence="1">Shoot tissue taken approximately 20 cm above the soil surface</tissue>
    </source>
</reference>
<reference evidence="1" key="2">
    <citation type="journal article" date="2015" name="Data Brief">
        <title>Shoot transcriptome of the giant reed, Arundo donax.</title>
        <authorList>
            <person name="Barrero R.A."/>
            <person name="Guerrero F.D."/>
            <person name="Moolhuijzen P."/>
            <person name="Goolsby J.A."/>
            <person name="Tidwell J."/>
            <person name="Bellgard S.E."/>
            <person name="Bellgard M.I."/>
        </authorList>
    </citation>
    <scope>NUCLEOTIDE SEQUENCE</scope>
    <source>
        <tissue evidence="1">Shoot tissue taken approximately 20 cm above the soil surface</tissue>
    </source>
</reference>
<name>A0A0A9EQW1_ARUDO</name>
<evidence type="ECO:0000313" key="1">
    <source>
        <dbReference type="EMBL" id="JAE02487.1"/>
    </source>
</evidence>
<sequence>MGFSSTLVKSTWDN</sequence>
<dbReference type="EMBL" id="GBRH01195409">
    <property type="protein sequence ID" value="JAE02487.1"/>
    <property type="molecule type" value="Transcribed_RNA"/>
</dbReference>